<evidence type="ECO:0000313" key="6">
    <source>
        <dbReference type="EMBL" id="KAE8124774.1"/>
    </source>
</evidence>
<gene>
    <name evidence="6" type="ORF">FH972_019628</name>
</gene>
<keyword evidence="7" id="KW-1185">Reference proteome</keyword>
<evidence type="ECO:0000256" key="4">
    <source>
        <dbReference type="ARBA" id="ARBA00022840"/>
    </source>
</evidence>
<evidence type="ECO:0000256" key="1">
    <source>
        <dbReference type="ARBA" id="ARBA00022737"/>
    </source>
</evidence>
<dbReference type="OrthoDB" id="1933539at2759"/>
<dbReference type="Pfam" id="PF18052">
    <property type="entry name" value="Rx_N"/>
    <property type="match status" value="1"/>
</dbReference>
<dbReference type="PANTHER" id="PTHR36766:SF38">
    <property type="entry name" value="DISEASE RESISTANCE PROTEIN RGA3"/>
    <property type="match status" value="1"/>
</dbReference>
<dbReference type="EMBL" id="CM017328">
    <property type="protein sequence ID" value="KAE8124773.1"/>
    <property type="molecule type" value="Genomic_DNA"/>
</dbReference>
<dbReference type="InterPro" id="IPR041118">
    <property type="entry name" value="Rx_N"/>
</dbReference>
<evidence type="ECO:0000256" key="3">
    <source>
        <dbReference type="ARBA" id="ARBA00022821"/>
    </source>
</evidence>
<feature type="domain" description="Disease resistance N-terminal" evidence="5">
    <location>
        <begin position="12"/>
        <end position="98"/>
    </location>
</feature>
<organism evidence="6 7">
    <name type="scientific">Carpinus fangiana</name>
    <dbReference type="NCBI Taxonomy" id="176857"/>
    <lineage>
        <taxon>Eukaryota</taxon>
        <taxon>Viridiplantae</taxon>
        <taxon>Streptophyta</taxon>
        <taxon>Embryophyta</taxon>
        <taxon>Tracheophyta</taxon>
        <taxon>Spermatophyta</taxon>
        <taxon>Magnoliopsida</taxon>
        <taxon>eudicotyledons</taxon>
        <taxon>Gunneridae</taxon>
        <taxon>Pentapetalae</taxon>
        <taxon>rosids</taxon>
        <taxon>fabids</taxon>
        <taxon>Fagales</taxon>
        <taxon>Betulaceae</taxon>
        <taxon>Carpinus</taxon>
    </lineage>
</organism>
<dbReference type="Proteomes" id="UP000327013">
    <property type="component" value="Chromosome 8"/>
</dbReference>
<keyword evidence="3" id="KW-0611">Plant defense</keyword>
<keyword evidence="4" id="KW-0067">ATP-binding</keyword>
<proteinExistence type="predicted"/>
<dbReference type="EMBL" id="CM017328">
    <property type="protein sequence ID" value="KAE8124772.1"/>
    <property type="molecule type" value="Genomic_DNA"/>
</dbReference>
<accession>A0A5N6RV35</accession>
<sequence>MAEQLLFGAADRIIETLGSLVAKEFRLLWGVGDEIESLRNTVSAIKAVLLDAEEKQAAGNHAVGDWLVKLNDAIYDADDLPDAISTEALRREVRTLGKKAKQVRIFFSESNQLAFRLGMGLNIKAIGKRLDAIDAERGRFHLEERHVETRVGCRERDNTHSLVRAEAVIGLSRFAIGSTALLNRSHQDLFANPYTTIPNERGVGEREDGLHCWVL</sequence>
<protein>
    <recommendedName>
        <fullName evidence="5">Disease resistance N-terminal domain-containing protein</fullName>
    </recommendedName>
</protein>
<dbReference type="PANTHER" id="PTHR36766">
    <property type="entry name" value="PLANT BROAD-SPECTRUM MILDEW RESISTANCE PROTEIN RPW8"/>
    <property type="match status" value="1"/>
</dbReference>
<dbReference type="EMBL" id="CM017328">
    <property type="protein sequence ID" value="KAE8124774.1"/>
    <property type="molecule type" value="Genomic_DNA"/>
</dbReference>
<keyword evidence="2" id="KW-0547">Nucleotide-binding</keyword>
<dbReference type="AlphaFoldDB" id="A0A5N6RV35"/>
<reference evidence="6 7" key="1">
    <citation type="submission" date="2019-06" db="EMBL/GenBank/DDBJ databases">
        <title>A chromosomal-level reference genome of Carpinus fangiana (Coryloideae, Betulaceae).</title>
        <authorList>
            <person name="Yang X."/>
            <person name="Wang Z."/>
            <person name="Zhang L."/>
            <person name="Hao G."/>
            <person name="Liu J."/>
            <person name="Yang Y."/>
        </authorList>
    </citation>
    <scope>NUCLEOTIDE SEQUENCE [LARGE SCALE GENOMIC DNA]</scope>
    <source>
        <strain evidence="6">Cfa_2016G</strain>
        <tissue evidence="6">Leaf</tissue>
    </source>
</reference>
<evidence type="ECO:0000313" key="7">
    <source>
        <dbReference type="Proteomes" id="UP000327013"/>
    </source>
</evidence>
<evidence type="ECO:0000259" key="5">
    <source>
        <dbReference type="Pfam" id="PF18052"/>
    </source>
</evidence>
<dbReference type="GO" id="GO:0006952">
    <property type="term" value="P:defense response"/>
    <property type="evidence" value="ECO:0007669"/>
    <property type="project" value="UniProtKB-KW"/>
</dbReference>
<keyword evidence="1" id="KW-0677">Repeat</keyword>
<dbReference type="GO" id="GO:0005524">
    <property type="term" value="F:ATP binding"/>
    <property type="evidence" value="ECO:0007669"/>
    <property type="project" value="UniProtKB-KW"/>
</dbReference>
<evidence type="ECO:0000256" key="2">
    <source>
        <dbReference type="ARBA" id="ARBA00022741"/>
    </source>
</evidence>
<name>A0A5N6RV35_9ROSI</name>
<dbReference type="Gene3D" id="1.20.5.4130">
    <property type="match status" value="1"/>
</dbReference>